<dbReference type="InterPro" id="IPR036264">
    <property type="entry name" value="Bact_exopeptidase_dim_dom"/>
</dbReference>
<accession>A0ABW3L196</accession>
<dbReference type="Gene3D" id="3.30.70.360">
    <property type="match status" value="1"/>
</dbReference>
<dbReference type="InterPro" id="IPR017144">
    <property type="entry name" value="Xaa-Arg_dipeptidase"/>
</dbReference>
<dbReference type="SUPFAM" id="SSF55031">
    <property type="entry name" value="Bacterial exopeptidase dimerisation domain"/>
    <property type="match status" value="1"/>
</dbReference>
<dbReference type="CDD" id="cd03887">
    <property type="entry name" value="M20_Acy1L2"/>
    <property type="match status" value="1"/>
</dbReference>
<dbReference type="InterPro" id="IPR011650">
    <property type="entry name" value="Peptidase_M20_dimer"/>
</dbReference>
<organism evidence="3 4">
    <name type="scientific">Thalassobacillus hwangdonensis</name>
    <dbReference type="NCBI Taxonomy" id="546108"/>
    <lineage>
        <taxon>Bacteria</taxon>
        <taxon>Bacillati</taxon>
        <taxon>Bacillota</taxon>
        <taxon>Bacilli</taxon>
        <taxon>Bacillales</taxon>
        <taxon>Bacillaceae</taxon>
        <taxon>Thalassobacillus</taxon>
    </lineage>
</organism>
<dbReference type="InterPro" id="IPR002933">
    <property type="entry name" value="Peptidase_M20"/>
</dbReference>
<dbReference type="Pfam" id="PF07687">
    <property type="entry name" value="M20_dimer"/>
    <property type="match status" value="1"/>
</dbReference>
<dbReference type="PANTHER" id="PTHR30575:SF0">
    <property type="entry name" value="XAA-ARG DIPEPTIDASE"/>
    <property type="match status" value="1"/>
</dbReference>
<dbReference type="Gene3D" id="3.40.630.10">
    <property type="entry name" value="Zn peptidases"/>
    <property type="match status" value="1"/>
</dbReference>
<evidence type="ECO:0000313" key="4">
    <source>
        <dbReference type="Proteomes" id="UP001596990"/>
    </source>
</evidence>
<dbReference type="InterPro" id="IPR052030">
    <property type="entry name" value="Peptidase_M20/M20A_hydrolases"/>
</dbReference>
<keyword evidence="4" id="KW-1185">Reference proteome</keyword>
<evidence type="ECO:0000259" key="2">
    <source>
        <dbReference type="Pfam" id="PF07687"/>
    </source>
</evidence>
<reference evidence="4" key="1">
    <citation type="journal article" date="2019" name="Int. J. Syst. Evol. Microbiol.">
        <title>The Global Catalogue of Microorganisms (GCM) 10K type strain sequencing project: providing services to taxonomists for standard genome sequencing and annotation.</title>
        <authorList>
            <consortium name="The Broad Institute Genomics Platform"/>
            <consortium name="The Broad Institute Genome Sequencing Center for Infectious Disease"/>
            <person name="Wu L."/>
            <person name="Ma J."/>
        </authorList>
    </citation>
    <scope>NUCLEOTIDE SEQUENCE [LARGE SCALE GENOMIC DNA]</scope>
    <source>
        <strain evidence="4">CCUG 56607</strain>
    </source>
</reference>
<evidence type="ECO:0000256" key="1">
    <source>
        <dbReference type="PIRNR" id="PIRNR037226"/>
    </source>
</evidence>
<name>A0ABW3L196_9BACI</name>
<comment type="similarity">
    <text evidence="1">Belongs to the peptidase M20A family.</text>
</comment>
<dbReference type="PANTHER" id="PTHR30575">
    <property type="entry name" value="PEPTIDASE M20"/>
    <property type="match status" value="1"/>
</dbReference>
<feature type="domain" description="Peptidase M20 dimerisation" evidence="2">
    <location>
        <begin position="168"/>
        <end position="258"/>
    </location>
</feature>
<dbReference type="EMBL" id="JBHTKL010000005">
    <property type="protein sequence ID" value="MFD1019844.1"/>
    <property type="molecule type" value="Genomic_DNA"/>
</dbReference>
<sequence>MIKQQLDHILEAEQEQLIAISKEIQRNPELGGEEHFASKTLCDYLESQGFEVQRGVGEWETAFIATFEKGSGGYHVAYCAEYDALPEIGHACGHNLIGVASVAAGVALAKSESEQPFKVSVIGTPDEEGIGGKIDLISEGAFEGVDAAMMFHPGYDTILDVESLAFHTYDFIFHGENAHAASEPWEGRNALDGVIHTFNGINALREHLKPDVRIHGIIKDGGKANNIVPDRAVAEFCIRSEDNDYLTEVVNRVKDCAKGAALMSGTELEIQPVGHFYDAMQSNKAMVEVYAKALDEVGFVDKSRHKEGMGSIDMGNVSRVVPSIHPVLSLTDELVPGHTRAFTELCNSPYAYETMITAGKSMALTGWEIIQDKTLQKQIKEEFEQMLSNG</sequence>
<dbReference type="PIRSF" id="PIRSF037226">
    <property type="entry name" value="Amidohydrolase_ACY1L2_prd"/>
    <property type="match status" value="1"/>
</dbReference>
<dbReference type="InterPro" id="IPR017439">
    <property type="entry name" value="Amidohydrolase"/>
</dbReference>
<dbReference type="NCBIfam" id="TIGR01891">
    <property type="entry name" value="amidohydrolases"/>
    <property type="match status" value="1"/>
</dbReference>
<evidence type="ECO:0000313" key="3">
    <source>
        <dbReference type="EMBL" id="MFD1019844.1"/>
    </source>
</evidence>
<dbReference type="SUPFAM" id="SSF53187">
    <property type="entry name" value="Zn-dependent exopeptidases"/>
    <property type="match status" value="1"/>
</dbReference>
<protein>
    <recommendedName>
        <fullName evidence="1">Peptidase M20 domain-containing protein 2</fullName>
    </recommendedName>
</protein>
<gene>
    <name evidence="3" type="ORF">ACFQ2J_11725</name>
</gene>
<dbReference type="RefSeq" id="WP_386060404.1">
    <property type="nucleotide sequence ID" value="NZ_JBHTKL010000005.1"/>
</dbReference>
<proteinExistence type="inferred from homology"/>
<dbReference type="Proteomes" id="UP001596990">
    <property type="component" value="Unassembled WGS sequence"/>
</dbReference>
<comment type="caution">
    <text evidence="3">The sequence shown here is derived from an EMBL/GenBank/DDBJ whole genome shotgun (WGS) entry which is preliminary data.</text>
</comment>
<dbReference type="Pfam" id="PF01546">
    <property type="entry name" value="Peptidase_M20"/>
    <property type="match status" value="1"/>
</dbReference>